<sequence length="539" mass="61354">MSSYKERGPPASGQPASPSHTAISVPFLPSMDLLINPSLLLLLAAALAAALVAAPLLSSVAMRLRSGGRRQRYHPVAGNNLQMLLHFRHLYDFTTDLSRRHRTFRILTSPFHSDVYTCDPAVVEHILRTNFQNYGKGKFNYEILNDLLGDGIFAVDGAQWRHQRKLASREFSTRALKDISDDVLKKNSVRLAQAVAEVADSDQTIDLQDWFVKSTMDSIFEVSFGTELNSLQGTNAETREFLRALDESNELINRRYVDPLWKVMRFFNVGSAAVLKDNVRIIDDHVYKLIRSEIAQMSNQKVDKPSILSRFLHERPNDPENLTDRYLRDIILNFILAGKDTTAGTLSWFIYLLCRHPRVEEKIFEEAKEAVGAKGGESVEEFATNVTEESLGKMTYLHAAITETLRIYPALAMDGKICFSDDTLPDGYDVKAGEFVLYQPYAMGRMKYLWGEDAEIFRPERWLDADGNFCPESPFKFTAFQAGPRICLGKEFAYRQMKIFAAVLLRFFTFKLTDEEAIHYRMTISLFMDSGLNVLVFRR</sequence>
<evidence type="ECO:0000256" key="6">
    <source>
        <dbReference type="SAM" id="Phobius"/>
    </source>
</evidence>
<evidence type="ECO:0000256" key="5">
    <source>
        <dbReference type="PIRSR" id="PIRSR602401-1"/>
    </source>
</evidence>
<dbReference type="PRINTS" id="PR00463">
    <property type="entry name" value="EP450I"/>
</dbReference>
<evidence type="ECO:0000256" key="2">
    <source>
        <dbReference type="ARBA" id="ARBA00022723"/>
    </source>
</evidence>
<keyword evidence="4 5" id="KW-0408">Iron</keyword>
<keyword evidence="2 5" id="KW-0479">Metal-binding</keyword>
<dbReference type="SUPFAM" id="SSF48264">
    <property type="entry name" value="Cytochrome P450"/>
    <property type="match status" value="1"/>
</dbReference>
<dbReference type="Pfam" id="PF00067">
    <property type="entry name" value="p450"/>
    <property type="match status" value="1"/>
</dbReference>
<keyword evidence="6" id="KW-1133">Transmembrane helix</keyword>
<name>A0A7I8K5E8_SPIIN</name>
<dbReference type="PANTHER" id="PTHR24296">
    <property type="entry name" value="CYTOCHROME P450"/>
    <property type="match status" value="1"/>
</dbReference>
<dbReference type="Proteomes" id="UP000663760">
    <property type="component" value="Chromosome 2"/>
</dbReference>
<dbReference type="GO" id="GO:0004497">
    <property type="term" value="F:monooxygenase activity"/>
    <property type="evidence" value="ECO:0007669"/>
    <property type="project" value="InterPro"/>
</dbReference>
<dbReference type="InterPro" id="IPR036396">
    <property type="entry name" value="Cyt_P450_sf"/>
</dbReference>
<dbReference type="AlphaFoldDB" id="A0A7I8K5E8"/>
<feature type="binding site" description="axial binding residue" evidence="5">
    <location>
        <position position="487"/>
    </location>
    <ligand>
        <name>heme</name>
        <dbReference type="ChEBI" id="CHEBI:30413"/>
    </ligand>
    <ligandPart>
        <name>Fe</name>
        <dbReference type="ChEBI" id="CHEBI:18248"/>
    </ligandPart>
</feature>
<gene>
    <name evidence="7" type="ORF">SI8410_02002998</name>
</gene>
<keyword evidence="3" id="KW-0560">Oxidoreductase</keyword>
<keyword evidence="8" id="KW-1185">Reference proteome</keyword>
<dbReference type="InterPro" id="IPR001128">
    <property type="entry name" value="Cyt_P450"/>
</dbReference>
<accession>A0A7I8K5E8</accession>
<dbReference type="CDD" id="cd11064">
    <property type="entry name" value="CYP86A"/>
    <property type="match status" value="1"/>
</dbReference>
<evidence type="ECO:0000256" key="1">
    <source>
        <dbReference type="ARBA" id="ARBA00010617"/>
    </source>
</evidence>
<protein>
    <submittedName>
        <fullName evidence="7">Uncharacterized protein</fullName>
    </submittedName>
</protein>
<evidence type="ECO:0000313" key="8">
    <source>
        <dbReference type="Proteomes" id="UP000663760"/>
    </source>
</evidence>
<keyword evidence="6" id="KW-0812">Transmembrane</keyword>
<evidence type="ECO:0000313" key="7">
    <source>
        <dbReference type="EMBL" id="CAA7391762.1"/>
    </source>
</evidence>
<dbReference type="OrthoDB" id="1470350at2759"/>
<proteinExistence type="inferred from homology"/>
<evidence type="ECO:0000256" key="4">
    <source>
        <dbReference type="ARBA" id="ARBA00023004"/>
    </source>
</evidence>
<evidence type="ECO:0000256" key="3">
    <source>
        <dbReference type="ARBA" id="ARBA00023002"/>
    </source>
</evidence>
<dbReference type="Gene3D" id="1.10.630.10">
    <property type="entry name" value="Cytochrome P450"/>
    <property type="match status" value="1"/>
</dbReference>
<dbReference type="GO" id="GO:0020037">
    <property type="term" value="F:heme binding"/>
    <property type="evidence" value="ECO:0007669"/>
    <property type="project" value="InterPro"/>
</dbReference>
<feature type="transmembrane region" description="Helical" evidence="6">
    <location>
        <begin position="39"/>
        <end position="62"/>
    </location>
</feature>
<dbReference type="EMBL" id="LR746265">
    <property type="protein sequence ID" value="CAA7391762.1"/>
    <property type="molecule type" value="Genomic_DNA"/>
</dbReference>
<dbReference type="PRINTS" id="PR00385">
    <property type="entry name" value="P450"/>
</dbReference>
<dbReference type="GO" id="GO:0005506">
    <property type="term" value="F:iron ion binding"/>
    <property type="evidence" value="ECO:0007669"/>
    <property type="project" value="InterPro"/>
</dbReference>
<organism evidence="7 8">
    <name type="scientific">Spirodela intermedia</name>
    <name type="common">Intermediate duckweed</name>
    <dbReference type="NCBI Taxonomy" id="51605"/>
    <lineage>
        <taxon>Eukaryota</taxon>
        <taxon>Viridiplantae</taxon>
        <taxon>Streptophyta</taxon>
        <taxon>Embryophyta</taxon>
        <taxon>Tracheophyta</taxon>
        <taxon>Spermatophyta</taxon>
        <taxon>Magnoliopsida</taxon>
        <taxon>Liliopsida</taxon>
        <taxon>Araceae</taxon>
        <taxon>Lemnoideae</taxon>
        <taxon>Spirodela</taxon>
    </lineage>
</organism>
<dbReference type="GO" id="GO:0016705">
    <property type="term" value="F:oxidoreductase activity, acting on paired donors, with incorporation or reduction of molecular oxygen"/>
    <property type="evidence" value="ECO:0007669"/>
    <property type="project" value="InterPro"/>
</dbReference>
<keyword evidence="5" id="KW-0349">Heme</keyword>
<reference evidence="7" key="1">
    <citation type="submission" date="2020-02" db="EMBL/GenBank/DDBJ databases">
        <authorList>
            <person name="Scholz U."/>
            <person name="Mascher M."/>
            <person name="Fiebig A."/>
        </authorList>
    </citation>
    <scope>NUCLEOTIDE SEQUENCE</scope>
</reference>
<comment type="similarity">
    <text evidence="1">Belongs to the cytochrome P450 family.</text>
</comment>
<comment type="cofactor">
    <cofactor evidence="5">
        <name>heme</name>
        <dbReference type="ChEBI" id="CHEBI:30413"/>
    </cofactor>
</comment>
<keyword evidence="6" id="KW-0472">Membrane</keyword>
<dbReference type="InterPro" id="IPR002401">
    <property type="entry name" value="Cyt_P450_E_grp-I"/>
</dbReference>